<dbReference type="Proteomes" id="UP000824073">
    <property type="component" value="Unassembled WGS sequence"/>
</dbReference>
<dbReference type="NCBIfam" id="TIGR00035">
    <property type="entry name" value="asp_race"/>
    <property type="match status" value="1"/>
</dbReference>
<gene>
    <name evidence="3" type="ORF">IAB67_06675</name>
</gene>
<evidence type="ECO:0000313" key="3">
    <source>
        <dbReference type="EMBL" id="HIU43963.1"/>
    </source>
</evidence>
<dbReference type="Gene3D" id="3.40.50.1860">
    <property type="match status" value="2"/>
</dbReference>
<reference evidence="3" key="1">
    <citation type="submission" date="2020-10" db="EMBL/GenBank/DDBJ databases">
        <authorList>
            <person name="Gilroy R."/>
        </authorList>
    </citation>
    <scope>NUCLEOTIDE SEQUENCE</scope>
    <source>
        <strain evidence="3">CHK191-8634</strain>
    </source>
</reference>
<comment type="similarity">
    <text evidence="1">Belongs to the aspartate/glutamate racemases family.</text>
</comment>
<dbReference type="PANTHER" id="PTHR21198:SF7">
    <property type="entry name" value="ASPARTATE-GLUTAMATE RACEMASE FAMILY"/>
    <property type="match status" value="1"/>
</dbReference>
<dbReference type="PANTHER" id="PTHR21198">
    <property type="entry name" value="GLUTAMATE RACEMASE"/>
    <property type="match status" value="1"/>
</dbReference>
<keyword evidence="2" id="KW-0413">Isomerase</keyword>
<evidence type="ECO:0000256" key="2">
    <source>
        <dbReference type="ARBA" id="ARBA00023235"/>
    </source>
</evidence>
<accession>A0A9D1LKG1</accession>
<dbReference type="GO" id="GO:0047661">
    <property type="term" value="F:amino-acid racemase activity"/>
    <property type="evidence" value="ECO:0007669"/>
    <property type="project" value="InterPro"/>
</dbReference>
<evidence type="ECO:0000256" key="1">
    <source>
        <dbReference type="ARBA" id="ARBA00007847"/>
    </source>
</evidence>
<protein>
    <submittedName>
        <fullName evidence="3">Aspartate/glutamate racemase family protein</fullName>
    </submittedName>
</protein>
<evidence type="ECO:0000313" key="4">
    <source>
        <dbReference type="Proteomes" id="UP000824073"/>
    </source>
</evidence>
<dbReference type="InterPro" id="IPR015942">
    <property type="entry name" value="Asp/Glu/hydantoin_racemase"/>
</dbReference>
<proteinExistence type="inferred from homology"/>
<dbReference type="Pfam" id="PF01177">
    <property type="entry name" value="Asp_Glu_race"/>
    <property type="match status" value="1"/>
</dbReference>
<dbReference type="EMBL" id="DVMR01000052">
    <property type="protein sequence ID" value="HIU43963.1"/>
    <property type="molecule type" value="Genomic_DNA"/>
</dbReference>
<comment type="caution">
    <text evidence="3">The sequence shown here is derived from an EMBL/GenBank/DDBJ whole genome shotgun (WGS) entry which is preliminary data.</text>
</comment>
<name>A0A9D1LKG1_9CLOT</name>
<sequence length="228" mass="24780">MKKTIGILGGMGPLATADLFRKIVLMTPAKCDNDHIRVIIDSNAQIPDRTRAILEGGEDPVPQMLSALENLEKCNVSCIIMPCNTAHYFIDRLREHAHTPFINMLQVTAERCAALFPGKTAGVWGTTGTLKTGLYTRALEQAGVKSVLPDEKGQQVLMDLIYRVKGGETLKDRAPLAALMADMHAAGADYFILGCTELPIVVEQLNPPGDFVDPTAELARAAIDFCME</sequence>
<dbReference type="PROSITE" id="PS00923">
    <property type="entry name" value="ASP_GLU_RACEMASE_1"/>
    <property type="match status" value="1"/>
</dbReference>
<dbReference type="InterPro" id="IPR001920">
    <property type="entry name" value="Asp/Glu_race"/>
</dbReference>
<dbReference type="InterPro" id="IPR004380">
    <property type="entry name" value="Asp_race"/>
</dbReference>
<dbReference type="AlphaFoldDB" id="A0A9D1LKG1"/>
<dbReference type="InterPro" id="IPR018187">
    <property type="entry name" value="Asp/Glu_racemase_AS_1"/>
</dbReference>
<reference evidence="3" key="2">
    <citation type="journal article" date="2021" name="PeerJ">
        <title>Extensive microbial diversity within the chicken gut microbiome revealed by metagenomics and culture.</title>
        <authorList>
            <person name="Gilroy R."/>
            <person name="Ravi A."/>
            <person name="Getino M."/>
            <person name="Pursley I."/>
            <person name="Horton D.L."/>
            <person name="Alikhan N.F."/>
            <person name="Baker D."/>
            <person name="Gharbi K."/>
            <person name="Hall N."/>
            <person name="Watson M."/>
            <person name="Adriaenssens E.M."/>
            <person name="Foster-Nyarko E."/>
            <person name="Jarju S."/>
            <person name="Secka A."/>
            <person name="Antonio M."/>
            <person name="Oren A."/>
            <person name="Chaudhuri R.R."/>
            <person name="La Ragione R."/>
            <person name="Hildebrand F."/>
            <person name="Pallen M.J."/>
        </authorList>
    </citation>
    <scope>NUCLEOTIDE SEQUENCE</scope>
    <source>
        <strain evidence="3">CHK191-8634</strain>
    </source>
</reference>
<dbReference type="SUPFAM" id="SSF53681">
    <property type="entry name" value="Aspartate/glutamate racemase"/>
    <property type="match status" value="2"/>
</dbReference>
<organism evidence="3 4">
    <name type="scientific">Candidatus Ventrousia excrementavium</name>
    <dbReference type="NCBI Taxonomy" id="2840961"/>
    <lineage>
        <taxon>Bacteria</taxon>
        <taxon>Bacillati</taxon>
        <taxon>Bacillota</taxon>
        <taxon>Clostridia</taxon>
        <taxon>Eubacteriales</taxon>
        <taxon>Clostridiaceae</taxon>
        <taxon>Clostridiaceae incertae sedis</taxon>
        <taxon>Candidatus Ventrousia</taxon>
    </lineage>
</organism>